<dbReference type="Pfam" id="PF01370">
    <property type="entry name" value="Epimerase"/>
    <property type="match status" value="1"/>
</dbReference>
<accession>X1ND03</accession>
<dbReference type="InterPro" id="IPR001509">
    <property type="entry name" value="Epimerase_deHydtase"/>
</dbReference>
<feature type="domain" description="NAD-dependent epimerase/dehydratase" evidence="2">
    <location>
        <begin position="4"/>
        <end position="173"/>
    </location>
</feature>
<dbReference type="PANTHER" id="PTHR43725">
    <property type="entry name" value="UDP-GLUCOSE 4-EPIMERASE"/>
    <property type="match status" value="1"/>
</dbReference>
<dbReference type="AlphaFoldDB" id="X1ND03"/>
<dbReference type="SUPFAM" id="SSF51735">
    <property type="entry name" value="NAD(P)-binding Rossmann-fold domains"/>
    <property type="match status" value="1"/>
</dbReference>
<evidence type="ECO:0000256" key="1">
    <source>
        <dbReference type="ARBA" id="ARBA00007637"/>
    </source>
</evidence>
<evidence type="ECO:0000259" key="2">
    <source>
        <dbReference type="Pfam" id="PF01370"/>
    </source>
</evidence>
<sequence length="174" mass="19378">MKTLVTGGAGFIGSHLVDKLIKEGHRVVVIDNLSTGKKENLNPEADFYDLDICDFDKINPLFKDIDFVFHLAAVPRVPMSVEDPVGTSKSNILGTVNVFKAAIDARVKRVIFASSSAIYGEQKILPFKENMEPNPVSPYALQKLTGEQFAVLFTKLYKIPIISLRYFNVYGPRI</sequence>
<gene>
    <name evidence="3" type="ORF">S06H3_11521</name>
</gene>
<comment type="caution">
    <text evidence="3">The sequence shown here is derived from an EMBL/GenBank/DDBJ whole genome shotgun (WGS) entry which is preliminary data.</text>
</comment>
<protein>
    <recommendedName>
        <fullName evidence="2">NAD-dependent epimerase/dehydratase domain-containing protein</fullName>
    </recommendedName>
</protein>
<dbReference type="InterPro" id="IPR036291">
    <property type="entry name" value="NAD(P)-bd_dom_sf"/>
</dbReference>
<evidence type="ECO:0000313" key="3">
    <source>
        <dbReference type="EMBL" id="GAI16539.1"/>
    </source>
</evidence>
<dbReference type="EMBL" id="BARV01005610">
    <property type="protein sequence ID" value="GAI16539.1"/>
    <property type="molecule type" value="Genomic_DNA"/>
</dbReference>
<name>X1ND03_9ZZZZ</name>
<proteinExistence type="inferred from homology"/>
<organism evidence="3">
    <name type="scientific">marine sediment metagenome</name>
    <dbReference type="NCBI Taxonomy" id="412755"/>
    <lineage>
        <taxon>unclassified sequences</taxon>
        <taxon>metagenomes</taxon>
        <taxon>ecological metagenomes</taxon>
    </lineage>
</organism>
<dbReference type="PANTHER" id="PTHR43725:SF53">
    <property type="entry name" value="UDP-ARABINOSE 4-EPIMERASE 1"/>
    <property type="match status" value="1"/>
</dbReference>
<comment type="similarity">
    <text evidence="1">Belongs to the NAD(P)-dependent epimerase/dehydratase family.</text>
</comment>
<reference evidence="3" key="1">
    <citation type="journal article" date="2014" name="Front. Microbiol.">
        <title>High frequency of phylogenetically diverse reductive dehalogenase-homologous genes in deep subseafloor sedimentary metagenomes.</title>
        <authorList>
            <person name="Kawai M."/>
            <person name="Futagami T."/>
            <person name="Toyoda A."/>
            <person name="Takaki Y."/>
            <person name="Nishi S."/>
            <person name="Hori S."/>
            <person name="Arai W."/>
            <person name="Tsubouchi T."/>
            <person name="Morono Y."/>
            <person name="Uchiyama I."/>
            <person name="Ito T."/>
            <person name="Fujiyama A."/>
            <person name="Inagaki F."/>
            <person name="Takami H."/>
        </authorList>
    </citation>
    <scope>NUCLEOTIDE SEQUENCE</scope>
    <source>
        <strain evidence="3">Expedition CK06-06</strain>
    </source>
</reference>
<dbReference type="Gene3D" id="3.40.50.720">
    <property type="entry name" value="NAD(P)-binding Rossmann-like Domain"/>
    <property type="match status" value="1"/>
</dbReference>
<feature type="non-terminal residue" evidence="3">
    <location>
        <position position="174"/>
    </location>
</feature>